<organism evidence="1 2">
    <name type="scientific">Colletotrichum abscissum</name>
    <dbReference type="NCBI Taxonomy" id="1671311"/>
    <lineage>
        <taxon>Eukaryota</taxon>
        <taxon>Fungi</taxon>
        <taxon>Dikarya</taxon>
        <taxon>Ascomycota</taxon>
        <taxon>Pezizomycotina</taxon>
        <taxon>Sordariomycetes</taxon>
        <taxon>Hypocreomycetidae</taxon>
        <taxon>Glomerellales</taxon>
        <taxon>Glomerellaceae</taxon>
        <taxon>Colletotrichum</taxon>
        <taxon>Colletotrichum acutatum species complex</taxon>
    </lineage>
</organism>
<keyword evidence="2" id="KW-1185">Reference proteome</keyword>
<comment type="caution">
    <text evidence="1">The sequence shown here is derived from an EMBL/GenBank/DDBJ whole genome shotgun (WGS) entry which is preliminary data.</text>
</comment>
<accession>A0A9P9XFD5</accession>
<evidence type="ECO:0000313" key="1">
    <source>
        <dbReference type="EMBL" id="KAI3552803.1"/>
    </source>
</evidence>
<dbReference type="AlphaFoldDB" id="A0A9P9XFD5"/>
<dbReference type="OrthoDB" id="10338039at2759"/>
<name>A0A9P9XFD5_9PEZI</name>
<proteinExistence type="predicted"/>
<sequence>MWCNCDTTLCSWPGDLGVLGDVGPAVEPGFSLREVTLSRHHMKACSRSAAFVLMESLGVQSIIPYVDVTV</sequence>
<evidence type="ECO:0000313" key="2">
    <source>
        <dbReference type="Proteomes" id="UP001056436"/>
    </source>
</evidence>
<dbReference type="Proteomes" id="UP001056436">
    <property type="component" value="Unassembled WGS sequence"/>
</dbReference>
<reference evidence="1" key="1">
    <citation type="submission" date="2019-01" db="EMBL/GenBank/DDBJ databases">
        <title>Colletotrichum abscissum LGMF1257.</title>
        <authorList>
            <person name="Baroncelli R."/>
        </authorList>
    </citation>
    <scope>NUCLEOTIDE SEQUENCE</scope>
    <source>
        <strain evidence="1">Ca142</strain>
    </source>
</reference>
<gene>
    <name evidence="1" type="ORF">CABS02_07020</name>
</gene>
<protein>
    <submittedName>
        <fullName evidence="1">Uncharacterized protein</fullName>
    </submittedName>
</protein>
<dbReference type="EMBL" id="SDAQ01000036">
    <property type="protein sequence ID" value="KAI3552803.1"/>
    <property type="molecule type" value="Genomic_DNA"/>
</dbReference>